<dbReference type="InterPro" id="IPR011992">
    <property type="entry name" value="EF-hand-dom_pair"/>
</dbReference>
<keyword evidence="13" id="KW-1185">Reference proteome</keyword>
<protein>
    <submittedName>
        <fullName evidence="12">Calmodulin like</fullName>
    </submittedName>
</protein>
<keyword evidence="7" id="KW-0406">Ion transport</keyword>
<feature type="transmembrane region" description="Helical" evidence="9">
    <location>
        <begin position="498"/>
        <end position="516"/>
    </location>
</feature>
<dbReference type="OMA" id="VTCEPTY"/>
<keyword evidence="2" id="KW-0813">Transport</keyword>
<dbReference type="Pfam" id="PF01699">
    <property type="entry name" value="Na_Ca_ex"/>
    <property type="match status" value="1"/>
</dbReference>
<dbReference type="GO" id="GO:0015369">
    <property type="term" value="F:calcium:proton antiporter activity"/>
    <property type="evidence" value="ECO:0007669"/>
    <property type="project" value="TreeGrafter"/>
</dbReference>
<evidence type="ECO:0000256" key="8">
    <source>
        <dbReference type="ARBA" id="ARBA00023136"/>
    </source>
</evidence>
<dbReference type="SUPFAM" id="SSF47473">
    <property type="entry name" value="EF-hand"/>
    <property type="match status" value="1"/>
</dbReference>
<dbReference type="InterPro" id="IPR018247">
    <property type="entry name" value="EF_Hand_1_Ca_BS"/>
</dbReference>
<keyword evidence="3" id="KW-0050">Antiport</keyword>
<dbReference type="InterPro" id="IPR002048">
    <property type="entry name" value="EF_hand_dom"/>
</dbReference>
<feature type="transmembrane region" description="Helical" evidence="9">
    <location>
        <begin position="50"/>
        <end position="73"/>
    </location>
</feature>
<comment type="caution">
    <text evidence="12">The sequence shown here is derived from an EMBL/GenBank/DDBJ whole genome shotgun (WGS) entry which is preliminary data.</text>
</comment>
<dbReference type="GO" id="GO:0005509">
    <property type="term" value="F:calcium ion binding"/>
    <property type="evidence" value="ECO:0007669"/>
    <property type="project" value="InterPro"/>
</dbReference>
<evidence type="ECO:0000256" key="7">
    <source>
        <dbReference type="ARBA" id="ARBA00023065"/>
    </source>
</evidence>
<sequence>MKRASILLLFLLLSIINSSSSRFIRENLGIVSNVDELKLFASTVTCEPTYGFLPCTSVLWGQLFLIVVYEFFLSLGDKYVGAGSDLFFDMIGPGIFGASLFHILGSIPVTVFMLVSGLSASTETAEEQAVMSMGLLAGSAVMFLTLIWGTCVAIGSKNLSNTPPSLDTETKTPFSFTGLGVSTDVETSYTARIMILSMVPFIILQLPKILNSTTGTRVAILVSLVVTVVFLFSYLFYQIFEPWIQNRRFEYLLQKYVKDKLLGLLSRNGHPNITFMKELFHELDKDKNGYISQAELRGLILGSQLKEICLDRNTLVDTVISAFDTSNDAQIGEAEFVKGLLKYVFDAHQSSSTQDQGHFKFFSSNVKNNVEEQQSLLAKRKGSRGQRVDKSWWNYLKAGFLLVLGTAITVLLTQPLIKTVSEFATSANISSFYVSYVVIPLAFNYRQAVATITTSTQKTKKAISLTLSEIYGAVFMNNVMGLIMFLILIYIRDLPWDVSAEVLVVLIICLVMGVFTSARTSFPLWTSLVAYLLYPISLLLLYVLTTVLGWS</sequence>
<dbReference type="PANTHER" id="PTHR31503">
    <property type="entry name" value="VACUOLAR CALCIUM ION TRANSPORTER"/>
    <property type="match status" value="1"/>
</dbReference>
<feature type="transmembrane region" description="Helical" evidence="9">
    <location>
        <begin position="135"/>
        <end position="155"/>
    </location>
</feature>
<dbReference type="PROSITE" id="PS50222">
    <property type="entry name" value="EF_HAND_2"/>
    <property type="match status" value="1"/>
</dbReference>
<reference evidence="13" key="2">
    <citation type="journal article" date="2018" name="BMC Genomics">
        <title>A manually annotated Actinidia chinensis var. chinensis (kiwifruit) genome highlights the challenges associated with draft genomes and gene prediction in plants.</title>
        <authorList>
            <person name="Pilkington S.M."/>
            <person name="Crowhurst R."/>
            <person name="Hilario E."/>
            <person name="Nardozza S."/>
            <person name="Fraser L."/>
            <person name="Peng Y."/>
            <person name="Gunaseelan K."/>
            <person name="Simpson R."/>
            <person name="Tahir J."/>
            <person name="Deroles S.C."/>
            <person name="Templeton K."/>
            <person name="Luo Z."/>
            <person name="Davy M."/>
            <person name="Cheng C."/>
            <person name="McNeilage M."/>
            <person name="Scaglione D."/>
            <person name="Liu Y."/>
            <person name="Zhang Q."/>
            <person name="Datson P."/>
            <person name="De Silva N."/>
            <person name="Gardiner S.E."/>
            <person name="Bassett H."/>
            <person name="Chagne D."/>
            <person name="McCallum J."/>
            <person name="Dzierzon H."/>
            <person name="Deng C."/>
            <person name="Wang Y.Y."/>
            <person name="Barron L."/>
            <person name="Manako K."/>
            <person name="Bowen J."/>
            <person name="Foster T.M."/>
            <person name="Erridge Z.A."/>
            <person name="Tiffin H."/>
            <person name="Waite C.N."/>
            <person name="Davies K.M."/>
            <person name="Grierson E.P."/>
            <person name="Laing W.A."/>
            <person name="Kirk R."/>
            <person name="Chen X."/>
            <person name="Wood M."/>
            <person name="Montefiori M."/>
            <person name="Brummell D.A."/>
            <person name="Schwinn K.E."/>
            <person name="Catanach A."/>
            <person name="Fullerton C."/>
            <person name="Li D."/>
            <person name="Meiyalaghan S."/>
            <person name="Nieuwenhuizen N."/>
            <person name="Read N."/>
            <person name="Prakash R."/>
            <person name="Hunter D."/>
            <person name="Zhang H."/>
            <person name="McKenzie M."/>
            <person name="Knabel M."/>
            <person name="Harris A."/>
            <person name="Allan A.C."/>
            <person name="Gleave A."/>
            <person name="Chen A."/>
            <person name="Janssen B.J."/>
            <person name="Plunkett B."/>
            <person name="Ampomah-Dwamena C."/>
            <person name="Voogd C."/>
            <person name="Leif D."/>
            <person name="Lafferty D."/>
            <person name="Souleyre E.J.F."/>
            <person name="Varkonyi-Gasic E."/>
            <person name="Gambi F."/>
            <person name="Hanley J."/>
            <person name="Yao J.L."/>
            <person name="Cheung J."/>
            <person name="David K.M."/>
            <person name="Warren B."/>
            <person name="Marsh K."/>
            <person name="Snowden K.C."/>
            <person name="Lin-Wang K."/>
            <person name="Brian L."/>
            <person name="Martinez-Sanchez M."/>
            <person name="Wang M."/>
            <person name="Ileperuma N."/>
            <person name="Macnee N."/>
            <person name="Campin R."/>
            <person name="McAtee P."/>
            <person name="Drummond R.S.M."/>
            <person name="Espley R.V."/>
            <person name="Ireland H.S."/>
            <person name="Wu R."/>
            <person name="Atkinson R.G."/>
            <person name="Karunairetnam S."/>
            <person name="Bulley S."/>
            <person name="Chunkath S."/>
            <person name="Hanley Z."/>
            <person name="Storey R."/>
            <person name="Thrimawithana A.H."/>
            <person name="Thomson S."/>
            <person name="David C."/>
            <person name="Testolin R."/>
            <person name="Huang H."/>
            <person name="Hellens R.P."/>
            <person name="Schaffer R.J."/>
        </authorList>
    </citation>
    <scope>NUCLEOTIDE SEQUENCE [LARGE SCALE GENOMIC DNA]</scope>
    <source>
        <strain evidence="13">cv. Red5</strain>
    </source>
</reference>
<keyword evidence="6 9" id="KW-1133">Transmembrane helix</keyword>
<evidence type="ECO:0000256" key="1">
    <source>
        <dbReference type="ARBA" id="ARBA00004127"/>
    </source>
</evidence>
<dbReference type="InterPro" id="IPR004713">
    <property type="entry name" value="CaH_exchang"/>
</dbReference>
<evidence type="ECO:0000256" key="10">
    <source>
        <dbReference type="SAM" id="SignalP"/>
    </source>
</evidence>
<evidence type="ECO:0000256" key="2">
    <source>
        <dbReference type="ARBA" id="ARBA00022448"/>
    </source>
</evidence>
<feature type="signal peptide" evidence="10">
    <location>
        <begin position="1"/>
        <end position="21"/>
    </location>
</feature>
<evidence type="ECO:0000259" key="11">
    <source>
        <dbReference type="PROSITE" id="PS50222"/>
    </source>
</evidence>
<keyword evidence="4 9" id="KW-0812">Transmembrane</keyword>
<name>A0A2R6RAL7_ACTCC</name>
<dbReference type="InterPro" id="IPR004837">
    <property type="entry name" value="NaCa_Exmemb"/>
</dbReference>
<evidence type="ECO:0000256" key="5">
    <source>
        <dbReference type="ARBA" id="ARBA00022837"/>
    </source>
</evidence>
<evidence type="ECO:0000256" key="4">
    <source>
        <dbReference type="ARBA" id="ARBA00022692"/>
    </source>
</evidence>
<keyword evidence="5" id="KW-0106">Calcium</keyword>
<accession>A0A2R6RAL7</accession>
<keyword evidence="8 9" id="KW-0472">Membrane</keyword>
<dbReference type="SMART" id="SM00054">
    <property type="entry name" value="EFh"/>
    <property type="match status" value="2"/>
</dbReference>
<dbReference type="PANTHER" id="PTHR31503:SF80">
    <property type="entry name" value="EF-HAND DOMAIN-CONTAINING PROTEIN"/>
    <property type="match status" value="1"/>
</dbReference>
<dbReference type="CDD" id="cd00051">
    <property type="entry name" value="EFh"/>
    <property type="match status" value="1"/>
</dbReference>
<dbReference type="GO" id="GO:0016020">
    <property type="term" value="C:membrane"/>
    <property type="evidence" value="ECO:0007669"/>
    <property type="project" value="InterPro"/>
</dbReference>
<proteinExistence type="predicted"/>
<gene>
    <name evidence="12" type="ORF">CEY00_Acc09513</name>
</gene>
<feature type="transmembrane region" description="Helical" evidence="9">
    <location>
        <begin position="470"/>
        <end position="492"/>
    </location>
</feature>
<organism evidence="12 13">
    <name type="scientific">Actinidia chinensis var. chinensis</name>
    <name type="common">Chinese soft-hair kiwi</name>
    <dbReference type="NCBI Taxonomy" id="1590841"/>
    <lineage>
        <taxon>Eukaryota</taxon>
        <taxon>Viridiplantae</taxon>
        <taxon>Streptophyta</taxon>
        <taxon>Embryophyta</taxon>
        <taxon>Tracheophyta</taxon>
        <taxon>Spermatophyta</taxon>
        <taxon>Magnoliopsida</taxon>
        <taxon>eudicotyledons</taxon>
        <taxon>Gunneridae</taxon>
        <taxon>Pentapetalae</taxon>
        <taxon>asterids</taxon>
        <taxon>Ericales</taxon>
        <taxon>Actinidiaceae</taxon>
        <taxon>Actinidia</taxon>
    </lineage>
</organism>
<dbReference type="AlphaFoldDB" id="A0A2R6RAL7"/>
<dbReference type="EMBL" id="NKQK01000008">
    <property type="protein sequence ID" value="PSS24599.1"/>
    <property type="molecule type" value="Genomic_DNA"/>
</dbReference>
<dbReference type="Pfam" id="PF13499">
    <property type="entry name" value="EF-hand_7"/>
    <property type="match status" value="1"/>
</dbReference>
<dbReference type="GO" id="GO:0012505">
    <property type="term" value="C:endomembrane system"/>
    <property type="evidence" value="ECO:0007669"/>
    <property type="project" value="UniProtKB-SubCell"/>
</dbReference>
<evidence type="ECO:0000313" key="12">
    <source>
        <dbReference type="EMBL" id="PSS24599.1"/>
    </source>
</evidence>
<evidence type="ECO:0000313" key="13">
    <source>
        <dbReference type="Proteomes" id="UP000241394"/>
    </source>
</evidence>
<evidence type="ECO:0000256" key="6">
    <source>
        <dbReference type="ARBA" id="ARBA00022989"/>
    </source>
</evidence>
<feature type="transmembrane region" description="Helical" evidence="9">
    <location>
        <begin position="528"/>
        <end position="550"/>
    </location>
</feature>
<dbReference type="PROSITE" id="PS00018">
    <property type="entry name" value="EF_HAND_1"/>
    <property type="match status" value="1"/>
</dbReference>
<dbReference type="OrthoDB" id="26525at2759"/>
<dbReference type="Gramene" id="PSS24599">
    <property type="protein sequence ID" value="PSS24599"/>
    <property type="gene ID" value="CEY00_Acc09513"/>
</dbReference>
<dbReference type="Gene3D" id="1.10.238.10">
    <property type="entry name" value="EF-hand"/>
    <property type="match status" value="1"/>
</dbReference>
<dbReference type="Proteomes" id="UP000241394">
    <property type="component" value="Chromosome LG8"/>
</dbReference>
<dbReference type="InParanoid" id="A0A2R6RAL7"/>
<feature type="transmembrane region" description="Helical" evidence="9">
    <location>
        <begin position="94"/>
        <end position="115"/>
    </location>
</feature>
<feature type="chain" id="PRO_5015329413" evidence="10">
    <location>
        <begin position="22"/>
        <end position="551"/>
    </location>
</feature>
<reference evidence="12 13" key="1">
    <citation type="submission" date="2017-07" db="EMBL/GenBank/DDBJ databases">
        <title>An improved, manually edited Actinidia chinensis var. chinensis (kiwifruit) genome highlights the challenges associated with draft genomes and gene prediction in plants.</title>
        <authorList>
            <person name="Pilkington S."/>
            <person name="Crowhurst R."/>
            <person name="Hilario E."/>
            <person name="Nardozza S."/>
            <person name="Fraser L."/>
            <person name="Peng Y."/>
            <person name="Gunaseelan K."/>
            <person name="Simpson R."/>
            <person name="Tahir J."/>
            <person name="Deroles S."/>
            <person name="Templeton K."/>
            <person name="Luo Z."/>
            <person name="Davy M."/>
            <person name="Cheng C."/>
            <person name="Mcneilage M."/>
            <person name="Scaglione D."/>
            <person name="Liu Y."/>
            <person name="Zhang Q."/>
            <person name="Datson P."/>
            <person name="De Silva N."/>
            <person name="Gardiner S."/>
            <person name="Bassett H."/>
            <person name="Chagne D."/>
            <person name="Mccallum J."/>
            <person name="Dzierzon H."/>
            <person name="Deng C."/>
            <person name="Wang Y.-Y."/>
            <person name="Barron N."/>
            <person name="Manako K."/>
            <person name="Bowen J."/>
            <person name="Foster T."/>
            <person name="Erridge Z."/>
            <person name="Tiffin H."/>
            <person name="Waite C."/>
            <person name="Davies K."/>
            <person name="Grierson E."/>
            <person name="Laing W."/>
            <person name="Kirk R."/>
            <person name="Chen X."/>
            <person name="Wood M."/>
            <person name="Montefiori M."/>
            <person name="Brummell D."/>
            <person name="Schwinn K."/>
            <person name="Catanach A."/>
            <person name="Fullerton C."/>
            <person name="Li D."/>
            <person name="Meiyalaghan S."/>
            <person name="Nieuwenhuizen N."/>
            <person name="Read N."/>
            <person name="Prakash R."/>
            <person name="Hunter D."/>
            <person name="Zhang H."/>
            <person name="Mckenzie M."/>
            <person name="Knabel M."/>
            <person name="Harris A."/>
            <person name="Allan A."/>
            <person name="Chen A."/>
            <person name="Janssen B."/>
            <person name="Plunkett B."/>
            <person name="Dwamena C."/>
            <person name="Voogd C."/>
            <person name="Leif D."/>
            <person name="Lafferty D."/>
            <person name="Souleyre E."/>
            <person name="Varkonyi-Gasic E."/>
            <person name="Gambi F."/>
            <person name="Hanley J."/>
            <person name="Yao J.-L."/>
            <person name="Cheung J."/>
            <person name="David K."/>
            <person name="Warren B."/>
            <person name="Marsh K."/>
            <person name="Snowden K."/>
            <person name="Lin-Wang K."/>
            <person name="Brian L."/>
            <person name="Martinez-Sanchez M."/>
            <person name="Wang M."/>
            <person name="Ileperuma N."/>
            <person name="Macnee N."/>
            <person name="Campin R."/>
            <person name="Mcatee P."/>
            <person name="Drummond R."/>
            <person name="Espley R."/>
            <person name="Ireland H."/>
            <person name="Wu R."/>
            <person name="Atkinson R."/>
            <person name="Karunairetnam S."/>
            <person name="Bulley S."/>
            <person name="Chunkath S."/>
            <person name="Hanley Z."/>
            <person name="Storey R."/>
            <person name="Thrimawithana A."/>
            <person name="Thomson S."/>
            <person name="David C."/>
            <person name="Testolin R."/>
        </authorList>
    </citation>
    <scope>NUCLEOTIDE SEQUENCE [LARGE SCALE GENOMIC DNA]</scope>
    <source>
        <strain evidence="13">cv. Red5</strain>
        <tissue evidence="12">Young leaf</tissue>
    </source>
</reference>
<feature type="transmembrane region" description="Helical" evidence="9">
    <location>
        <begin position="429"/>
        <end position="449"/>
    </location>
</feature>
<feature type="transmembrane region" description="Helical" evidence="9">
    <location>
        <begin position="218"/>
        <end position="237"/>
    </location>
</feature>
<evidence type="ECO:0000256" key="9">
    <source>
        <dbReference type="SAM" id="Phobius"/>
    </source>
</evidence>
<evidence type="ECO:0000256" key="3">
    <source>
        <dbReference type="ARBA" id="ARBA00022449"/>
    </source>
</evidence>
<dbReference type="GO" id="GO:0006874">
    <property type="term" value="P:intracellular calcium ion homeostasis"/>
    <property type="evidence" value="ECO:0007669"/>
    <property type="project" value="TreeGrafter"/>
</dbReference>
<feature type="domain" description="EF-hand" evidence="11">
    <location>
        <begin position="271"/>
        <end position="306"/>
    </location>
</feature>
<feature type="transmembrane region" description="Helical" evidence="9">
    <location>
        <begin position="395"/>
        <end position="417"/>
    </location>
</feature>
<keyword evidence="10" id="KW-0732">Signal</keyword>
<comment type="subcellular location">
    <subcellularLocation>
        <location evidence="1">Endomembrane system</location>
        <topology evidence="1">Multi-pass membrane protein</topology>
    </subcellularLocation>
</comment>